<proteinExistence type="predicted"/>
<reference evidence="1" key="1">
    <citation type="submission" date="2022-02" db="EMBL/GenBank/DDBJ databases">
        <title>Towards deciphering the DNA virus diversity associated with rodent species in the families Cricetidae and Heteromyidae.</title>
        <authorList>
            <person name="Lund M."/>
            <person name="Larsen B.B."/>
            <person name="Gryseels S."/>
            <person name="Kraberger S."/>
            <person name="Rowsey D.M."/>
            <person name="Steger L."/>
            <person name="Yule K.M."/>
            <person name="Upham N.S."/>
            <person name="Worobey M."/>
            <person name="Van Doorslaer K."/>
            <person name="Varsani A."/>
        </authorList>
    </citation>
    <scope>NUCLEOTIDE SEQUENCE</scope>
    <source>
        <strain evidence="1">NeonRodF8_32</strain>
    </source>
</reference>
<accession>A0A976N340</accession>
<protein>
    <submittedName>
        <fullName evidence="1">Nonstructural protein</fullName>
    </submittedName>
</protein>
<name>A0A976N340_9VIRU</name>
<sequence length="92" mass="10116">MLYGVYSIFDAKTGFMSPVIEVNDESAIRNFAHSVANSEGILYSFSQDFQLYRIGTFDSDTAALSNESPHPLLITGPDAIRLLAKGEQNNAR</sequence>
<evidence type="ECO:0000313" key="1">
    <source>
        <dbReference type="EMBL" id="UPW41643.1"/>
    </source>
</evidence>
<dbReference type="EMBL" id="OM869642">
    <property type="protein sequence ID" value="UPW41643.1"/>
    <property type="molecule type" value="Genomic_DNA"/>
</dbReference>
<organism evidence="1">
    <name type="scientific">Peromfec virus RodF8_32</name>
    <dbReference type="NCBI Taxonomy" id="2929369"/>
    <lineage>
        <taxon>Viruses</taxon>
        <taxon>Monodnaviria</taxon>
        <taxon>Sangervirae</taxon>
        <taxon>Phixviricota</taxon>
        <taxon>Malgrandaviricetes</taxon>
        <taxon>Petitvirales</taxon>
        <taxon>Microviridae</taxon>
    </lineage>
</organism>
<dbReference type="InterPro" id="IPR046781">
    <property type="entry name" value="Phage_ORF5"/>
</dbReference>
<dbReference type="Pfam" id="PF20577">
    <property type="entry name" value="Phage_ORF5"/>
    <property type="match status" value="1"/>
</dbReference>